<keyword evidence="3" id="KW-0576">Peroxisome</keyword>
<dbReference type="GO" id="GO:0005778">
    <property type="term" value="C:peroxisomal membrane"/>
    <property type="evidence" value="ECO:0007669"/>
    <property type="project" value="UniProtKB-SubCell"/>
</dbReference>
<evidence type="ECO:0000256" key="1">
    <source>
        <dbReference type="ARBA" id="ARBA00009505"/>
    </source>
</evidence>
<sequence length="278" mass="32684">MQFETDRGIKYGKKLKLCLTVIEYAEVFLELSASKLWGENGRWLVIFALQVFKCLSKLLLVYRYKEPIIEYPVIPVLERKNLGQKIDNRTFSLEPEMSSLGSMSFKLKHSGRVIRKVEASPPINLRLWKPMQNEVKSDSENQENIDQALIERQLSAETLYLIKPLAHLGSAMYFGNDNWKPYIIALLFDLCSLQLYQSCQNTKSESLTQQQKFQISKRKINLFLYLIRSPFYDKYSREKINKFLNNLSNRVPLASLICSPLIQYLPFWQSNYFYMWSN</sequence>
<dbReference type="PANTHER" id="PTHR13299">
    <property type="entry name" value="PEROXISOMAL MEMBRANE PROTEIN PEX16"/>
    <property type="match status" value="1"/>
</dbReference>
<comment type="caution">
    <text evidence="4">The sequence shown here is derived from an EMBL/GenBank/DDBJ whole genome shotgun (WGS) entry which is preliminary data.</text>
</comment>
<proteinExistence type="inferred from homology"/>
<comment type="similarity">
    <text evidence="1 3">Belongs to the peroxin-16 family.</text>
</comment>
<protein>
    <recommendedName>
        <fullName evidence="2 3">Peroxisomal membrane protein PEX16</fullName>
    </recommendedName>
</protein>
<keyword evidence="5" id="KW-1185">Reference proteome</keyword>
<dbReference type="Proteomes" id="UP001516400">
    <property type="component" value="Unassembled WGS sequence"/>
</dbReference>
<name>A0ABD2MMK9_9CUCU</name>
<keyword evidence="3" id="KW-0962">Peroxisome biogenesis</keyword>
<dbReference type="InterPro" id="IPR013919">
    <property type="entry name" value="Pex16"/>
</dbReference>
<dbReference type="GO" id="GO:0007031">
    <property type="term" value="P:peroxisome organization"/>
    <property type="evidence" value="ECO:0007669"/>
    <property type="project" value="UniProtKB-KW"/>
</dbReference>
<dbReference type="AlphaFoldDB" id="A0ABD2MMK9"/>
<organism evidence="4 5">
    <name type="scientific">Cryptolaemus montrouzieri</name>
    <dbReference type="NCBI Taxonomy" id="559131"/>
    <lineage>
        <taxon>Eukaryota</taxon>
        <taxon>Metazoa</taxon>
        <taxon>Ecdysozoa</taxon>
        <taxon>Arthropoda</taxon>
        <taxon>Hexapoda</taxon>
        <taxon>Insecta</taxon>
        <taxon>Pterygota</taxon>
        <taxon>Neoptera</taxon>
        <taxon>Endopterygota</taxon>
        <taxon>Coleoptera</taxon>
        <taxon>Polyphaga</taxon>
        <taxon>Cucujiformia</taxon>
        <taxon>Coccinelloidea</taxon>
        <taxon>Coccinellidae</taxon>
        <taxon>Scymninae</taxon>
        <taxon>Scymnini</taxon>
        <taxon>Cryptolaemus</taxon>
    </lineage>
</organism>
<dbReference type="PANTHER" id="PTHR13299:SF0">
    <property type="entry name" value="PEROXISOMAL MEMBRANE PROTEIN PEX16"/>
    <property type="match status" value="1"/>
</dbReference>
<reference evidence="4 5" key="1">
    <citation type="journal article" date="2021" name="BMC Biol.">
        <title>Horizontally acquired antibacterial genes associated with adaptive radiation of ladybird beetles.</title>
        <authorList>
            <person name="Li H.S."/>
            <person name="Tang X.F."/>
            <person name="Huang Y.H."/>
            <person name="Xu Z.Y."/>
            <person name="Chen M.L."/>
            <person name="Du X.Y."/>
            <person name="Qiu B.Y."/>
            <person name="Chen P.T."/>
            <person name="Zhang W."/>
            <person name="Slipinski A."/>
            <person name="Escalona H.E."/>
            <person name="Waterhouse R.M."/>
            <person name="Zwick A."/>
            <person name="Pang H."/>
        </authorList>
    </citation>
    <scope>NUCLEOTIDE SEQUENCE [LARGE SCALE GENOMIC DNA]</scope>
    <source>
        <strain evidence="4">SYSU2018</strain>
    </source>
</reference>
<comment type="subcellular location">
    <subcellularLocation>
        <location evidence="3">Peroxisome membrane</location>
    </subcellularLocation>
</comment>
<evidence type="ECO:0000256" key="3">
    <source>
        <dbReference type="RuleBase" id="RU365003"/>
    </source>
</evidence>
<evidence type="ECO:0000313" key="4">
    <source>
        <dbReference type="EMBL" id="KAL3267311.1"/>
    </source>
</evidence>
<dbReference type="EMBL" id="JABFTP020000001">
    <property type="protein sequence ID" value="KAL3267311.1"/>
    <property type="molecule type" value="Genomic_DNA"/>
</dbReference>
<dbReference type="Pfam" id="PF08610">
    <property type="entry name" value="Pex16"/>
    <property type="match status" value="1"/>
</dbReference>
<gene>
    <name evidence="4" type="ORF">HHI36_011442</name>
</gene>
<evidence type="ECO:0000313" key="5">
    <source>
        <dbReference type="Proteomes" id="UP001516400"/>
    </source>
</evidence>
<evidence type="ECO:0000256" key="2">
    <source>
        <dbReference type="ARBA" id="ARBA00018577"/>
    </source>
</evidence>
<accession>A0ABD2MMK9</accession>